<keyword evidence="1" id="KW-0812">Transmembrane</keyword>
<feature type="transmembrane region" description="Helical" evidence="1">
    <location>
        <begin position="83"/>
        <end position="103"/>
    </location>
</feature>
<reference evidence="2" key="1">
    <citation type="submission" date="2021-01" db="EMBL/GenBank/DDBJ databases">
        <authorList>
            <person name="Corre E."/>
            <person name="Pelletier E."/>
            <person name="Niang G."/>
            <person name="Scheremetjew M."/>
            <person name="Finn R."/>
            <person name="Kale V."/>
            <person name="Holt S."/>
            <person name="Cochrane G."/>
            <person name="Meng A."/>
            <person name="Brown T."/>
            <person name="Cohen L."/>
        </authorList>
    </citation>
    <scope>NUCLEOTIDE SEQUENCE</scope>
    <source>
        <strain evidence="2">RCC3387</strain>
    </source>
</reference>
<keyword evidence="1" id="KW-0472">Membrane</keyword>
<gene>
    <name evidence="2" type="ORF">BRAN1462_LOCUS15222</name>
</gene>
<accession>A0A7S2NG73</accession>
<protein>
    <submittedName>
        <fullName evidence="2">Uncharacterized protein</fullName>
    </submittedName>
</protein>
<sequence>MPASCCKRTGKREDSVIDTNDPLNECCEAEEAVSSTAYREVGEGRGRYEMVQNYEFVGVGRGKYAMHPLPGTPREAASSPRQCILICVATMASVIVVAALVGLRASGATPAAPVPGMQPRAEALALATMGPVDCGPSAASAQEIAALSAFWSQDRSSWCCMHQGRGCSTTPPPTTSRMPYDCHAGLIDWESGWAWAKKEWCCKNIGTGCPPTTTAPYECSGLTTGWDFGQRYWCCWHKGTGCNQDTGRTLNAGERSLGSPGATHDCEAGYDNWRVEWSGSKMKWCCEHAGVGCRGGVQ</sequence>
<evidence type="ECO:0000313" key="2">
    <source>
        <dbReference type="EMBL" id="CAD9539219.1"/>
    </source>
</evidence>
<keyword evidence="1" id="KW-1133">Transmembrane helix</keyword>
<name>A0A7S2NG73_9DINO</name>
<dbReference type="EMBL" id="HBGW01023988">
    <property type="protein sequence ID" value="CAD9539219.1"/>
    <property type="molecule type" value="Transcribed_RNA"/>
</dbReference>
<organism evidence="2">
    <name type="scientific">Zooxanthella nutricula</name>
    <dbReference type="NCBI Taxonomy" id="1333877"/>
    <lineage>
        <taxon>Eukaryota</taxon>
        <taxon>Sar</taxon>
        <taxon>Alveolata</taxon>
        <taxon>Dinophyceae</taxon>
        <taxon>Peridiniales</taxon>
        <taxon>Peridiniales incertae sedis</taxon>
        <taxon>Zooxanthella</taxon>
    </lineage>
</organism>
<proteinExistence type="predicted"/>
<evidence type="ECO:0000256" key="1">
    <source>
        <dbReference type="SAM" id="Phobius"/>
    </source>
</evidence>
<dbReference type="AlphaFoldDB" id="A0A7S2NG73"/>